<evidence type="ECO:0000313" key="12">
    <source>
        <dbReference type="Proteomes" id="UP000011688"/>
    </source>
</evidence>
<dbReference type="InterPro" id="IPR000682">
    <property type="entry name" value="PCMT"/>
</dbReference>
<dbReference type="RefSeq" id="WP_005554558.1">
    <property type="nucleotide sequence ID" value="NZ_AOIB01000015.1"/>
</dbReference>
<comment type="catalytic activity">
    <reaction evidence="8 9">
        <text>[protein]-L-isoaspartate + S-adenosyl-L-methionine = [protein]-L-isoaspartate alpha-methyl ester + S-adenosyl-L-homocysteine</text>
        <dbReference type="Rhea" id="RHEA:12705"/>
        <dbReference type="Rhea" id="RHEA-COMP:12143"/>
        <dbReference type="Rhea" id="RHEA-COMP:12144"/>
        <dbReference type="ChEBI" id="CHEBI:57856"/>
        <dbReference type="ChEBI" id="CHEBI:59789"/>
        <dbReference type="ChEBI" id="CHEBI:90596"/>
        <dbReference type="ChEBI" id="CHEBI:90598"/>
        <dbReference type="EC" id="2.1.1.77"/>
    </reaction>
</comment>
<dbReference type="NCBIfam" id="NF001453">
    <property type="entry name" value="PRK00312.1"/>
    <property type="match status" value="1"/>
</dbReference>
<gene>
    <name evidence="9" type="primary">pcm</name>
    <name evidence="11" type="ORF">C491_06103</name>
</gene>
<dbReference type="OrthoDB" id="33618at2157"/>
<feature type="active site" evidence="9">
    <location>
        <position position="73"/>
    </location>
</feature>
<comment type="function">
    <text evidence="7 9">Catalyzes the methyl esterification of L-isoaspartyl residues in peptides and proteins that result from spontaneous decomposition of normal L-aspartyl and L-asparaginyl residues. It plays a role in the repair and/or degradation of damaged proteins.</text>
</comment>
<organism evidence="11 12">
    <name type="scientific">Natronococcus amylolyticus DSM 10524</name>
    <dbReference type="NCBI Taxonomy" id="1227497"/>
    <lineage>
        <taxon>Archaea</taxon>
        <taxon>Methanobacteriati</taxon>
        <taxon>Methanobacteriota</taxon>
        <taxon>Stenosarchaea group</taxon>
        <taxon>Halobacteria</taxon>
        <taxon>Halobacteriales</taxon>
        <taxon>Natrialbaceae</taxon>
        <taxon>Natronococcus</taxon>
    </lineage>
</organism>
<dbReference type="AlphaFoldDB" id="L9XCA5"/>
<evidence type="ECO:0000256" key="9">
    <source>
        <dbReference type="HAMAP-Rule" id="MF_00090"/>
    </source>
</evidence>
<dbReference type="CDD" id="cd02440">
    <property type="entry name" value="AdoMet_MTases"/>
    <property type="match status" value="1"/>
</dbReference>
<dbReference type="InterPro" id="IPR029063">
    <property type="entry name" value="SAM-dependent_MTases_sf"/>
</dbReference>
<dbReference type="PATRIC" id="fig|1227497.3.peg.1257"/>
<dbReference type="GO" id="GO:0032259">
    <property type="term" value="P:methylation"/>
    <property type="evidence" value="ECO:0007669"/>
    <property type="project" value="UniProtKB-KW"/>
</dbReference>
<dbReference type="Pfam" id="PF01135">
    <property type="entry name" value="PCMT"/>
    <property type="match status" value="1"/>
</dbReference>
<comment type="subcellular location">
    <subcellularLocation>
        <location evidence="1 9">Cytoplasm</location>
    </subcellularLocation>
</comment>
<protein>
    <recommendedName>
        <fullName evidence="9">Protein-L-isoaspartate O-methyltransferase</fullName>
        <ecNumber evidence="9">2.1.1.77</ecNumber>
    </recommendedName>
    <alternativeName>
        <fullName evidence="9">L-isoaspartyl protein carboxyl methyltransferase</fullName>
    </alternativeName>
    <alternativeName>
        <fullName evidence="9">Protein L-isoaspartyl methyltransferase</fullName>
    </alternativeName>
    <alternativeName>
        <fullName evidence="9">Protein-beta-aspartate methyltransferase</fullName>
        <shortName evidence="9">PIMT</shortName>
    </alternativeName>
</protein>
<evidence type="ECO:0000256" key="7">
    <source>
        <dbReference type="ARBA" id="ARBA00025330"/>
    </source>
</evidence>
<accession>L9XCA5</accession>
<dbReference type="HAMAP" id="MF_00090">
    <property type="entry name" value="PIMT"/>
    <property type="match status" value="1"/>
</dbReference>
<comment type="caution">
    <text evidence="11">The sequence shown here is derived from an EMBL/GenBank/DDBJ whole genome shotgun (WGS) entry which is preliminary data.</text>
</comment>
<keyword evidence="5 9" id="KW-0808">Transferase</keyword>
<evidence type="ECO:0000256" key="1">
    <source>
        <dbReference type="ARBA" id="ARBA00004496"/>
    </source>
</evidence>
<dbReference type="PANTHER" id="PTHR11579">
    <property type="entry name" value="PROTEIN-L-ISOASPARTATE O-METHYLTRANSFERASE"/>
    <property type="match status" value="1"/>
</dbReference>
<keyword evidence="4 9" id="KW-0489">Methyltransferase</keyword>
<evidence type="ECO:0000313" key="11">
    <source>
        <dbReference type="EMBL" id="ELY59359.1"/>
    </source>
</evidence>
<sequence length="222" mass="24289">MFDRFSSDDGDDRTDDYERARERMVRTVSDRVDGDRVLEALRTVPRHEFVPSDRRGDAYQDRPLPIGDGQTISAPHMVAIMADRLELEPGADVLEIGTGCGYHAAVTAELVGAEGVYSVEYGAELAEQARGRLAETGYGDVSIRVGDGREGWAEHAPYDAAYFTCATPELPDPVVEQVRTGGRLLAPIGTGFQTLVMAEKREDGSLERSEHGGVRFVRMRGG</sequence>
<evidence type="ECO:0000256" key="2">
    <source>
        <dbReference type="ARBA" id="ARBA00005369"/>
    </source>
</evidence>
<dbReference type="EC" id="2.1.1.77" evidence="9"/>
<dbReference type="GO" id="GO:0005737">
    <property type="term" value="C:cytoplasm"/>
    <property type="evidence" value="ECO:0007669"/>
    <property type="project" value="UniProtKB-SubCell"/>
</dbReference>
<dbReference type="Gene3D" id="3.40.50.150">
    <property type="entry name" value="Vaccinia Virus protein VP39"/>
    <property type="match status" value="1"/>
</dbReference>
<dbReference type="NCBIfam" id="TIGR00080">
    <property type="entry name" value="pimt"/>
    <property type="match status" value="1"/>
</dbReference>
<comment type="similarity">
    <text evidence="2 9">Belongs to the methyltransferase superfamily. L-isoaspartyl/D-aspartyl protein methyltransferase family.</text>
</comment>
<feature type="region of interest" description="Disordered" evidence="10">
    <location>
        <begin position="1"/>
        <end position="21"/>
    </location>
</feature>
<evidence type="ECO:0000256" key="5">
    <source>
        <dbReference type="ARBA" id="ARBA00022679"/>
    </source>
</evidence>
<keyword evidence="12" id="KW-1185">Reference proteome</keyword>
<evidence type="ECO:0000256" key="4">
    <source>
        <dbReference type="ARBA" id="ARBA00022603"/>
    </source>
</evidence>
<evidence type="ECO:0000256" key="8">
    <source>
        <dbReference type="ARBA" id="ARBA00029295"/>
    </source>
</evidence>
<dbReference type="GO" id="GO:0004719">
    <property type="term" value="F:protein-L-isoaspartate (D-aspartate) O-methyltransferase activity"/>
    <property type="evidence" value="ECO:0007669"/>
    <property type="project" value="UniProtKB-UniRule"/>
</dbReference>
<evidence type="ECO:0000256" key="10">
    <source>
        <dbReference type="SAM" id="MobiDB-lite"/>
    </source>
</evidence>
<dbReference type="STRING" id="1227497.C491_06103"/>
<reference evidence="11 12" key="1">
    <citation type="journal article" date="2014" name="PLoS Genet.">
        <title>Phylogenetically driven sequencing of extremely halophilic archaea reveals strategies for static and dynamic osmo-response.</title>
        <authorList>
            <person name="Becker E.A."/>
            <person name="Seitzer P.M."/>
            <person name="Tritt A."/>
            <person name="Larsen D."/>
            <person name="Krusor M."/>
            <person name="Yao A.I."/>
            <person name="Wu D."/>
            <person name="Madern D."/>
            <person name="Eisen J.A."/>
            <person name="Darling A.E."/>
            <person name="Facciotti M.T."/>
        </authorList>
    </citation>
    <scope>NUCLEOTIDE SEQUENCE [LARGE SCALE GENOMIC DNA]</scope>
    <source>
        <strain evidence="11 12">DSM 10524</strain>
    </source>
</reference>
<dbReference type="eggNOG" id="arCOG00976">
    <property type="taxonomic scope" value="Archaea"/>
</dbReference>
<keyword evidence="6 9" id="KW-0949">S-adenosyl-L-methionine</keyword>
<evidence type="ECO:0000256" key="3">
    <source>
        <dbReference type="ARBA" id="ARBA00022490"/>
    </source>
</evidence>
<dbReference type="FunFam" id="3.40.50.150:FF:000010">
    <property type="entry name" value="Protein-L-isoaspartate O-methyltransferase"/>
    <property type="match status" value="1"/>
</dbReference>
<keyword evidence="3 9" id="KW-0963">Cytoplasm</keyword>
<dbReference type="SUPFAM" id="SSF53335">
    <property type="entry name" value="S-adenosyl-L-methionine-dependent methyltransferases"/>
    <property type="match status" value="1"/>
</dbReference>
<name>L9XCA5_9EURY</name>
<dbReference type="Proteomes" id="UP000011688">
    <property type="component" value="Unassembled WGS sequence"/>
</dbReference>
<evidence type="ECO:0000256" key="6">
    <source>
        <dbReference type="ARBA" id="ARBA00022691"/>
    </source>
</evidence>
<dbReference type="GO" id="GO:0030091">
    <property type="term" value="P:protein repair"/>
    <property type="evidence" value="ECO:0007669"/>
    <property type="project" value="UniProtKB-UniRule"/>
</dbReference>
<dbReference type="EMBL" id="AOIB01000015">
    <property type="protein sequence ID" value="ELY59359.1"/>
    <property type="molecule type" value="Genomic_DNA"/>
</dbReference>
<proteinExistence type="inferred from homology"/>
<dbReference type="PANTHER" id="PTHR11579:SF0">
    <property type="entry name" value="PROTEIN-L-ISOASPARTATE(D-ASPARTATE) O-METHYLTRANSFERASE"/>
    <property type="match status" value="1"/>
</dbReference>